<evidence type="ECO:0000313" key="2">
    <source>
        <dbReference type="EMBL" id="GMT31004.1"/>
    </source>
</evidence>
<proteinExistence type="predicted"/>
<organism evidence="2 3">
    <name type="scientific">Pristionchus fissidentatus</name>
    <dbReference type="NCBI Taxonomy" id="1538716"/>
    <lineage>
        <taxon>Eukaryota</taxon>
        <taxon>Metazoa</taxon>
        <taxon>Ecdysozoa</taxon>
        <taxon>Nematoda</taxon>
        <taxon>Chromadorea</taxon>
        <taxon>Rhabditida</taxon>
        <taxon>Rhabditina</taxon>
        <taxon>Diplogasteromorpha</taxon>
        <taxon>Diplogasteroidea</taxon>
        <taxon>Neodiplogasteridae</taxon>
        <taxon>Pristionchus</taxon>
    </lineage>
</organism>
<dbReference type="EMBL" id="BTSY01000005">
    <property type="protein sequence ID" value="GMT31004.1"/>
    <property type="molecule type" value="Genomic_DNA"/>
</dbReference>
<feature type="non-terminal residue" evidence="2">
    <location>
        <position position="88"/>
    </location>
</feature>
<comment type="caution">
    <text evidence="2">The sequence shown here is derived from an EMBL/GenBank/DDBJ whole genome shotgun (WGS) entry which is preliminary data.</text>
</comment>
<evidence type="ECO:0000313" key="3">
    <source>
        <dbReference type="Proteomes" id="UP001432322"/>
    </source>
</evidence>
<evidence type="ECO:0000256" key="1">
    <source>
        <dbReference type="SAM" id="MobiDB-lite"/>
    </source>
</evidence>
<name>A0AAV5WJV1_9BILA</name>
<feature type="compositionally biased region" description="Basic and acidic residues" evidence="1">
    <location>
        <begin position="25"/>
        <end position="42"/>
    </location>
</feature>
<gene>
    <name evidence="2" type="ORF">PFISCL1PPCAC_22301</name>
</gene>
<sequence>ELESARATNALKERSENPQATGPAPEKKDGTTQTVDSDKGRQNEVPIIVLTDSEDDETDYGTPIDTVNEEADDGQSEQAPLKSAAKRP</sequence>
<accession>A0AAV5WJV1</accession>
<reference evidence="2" key="1">
    <citation type="submission" date="2023-10" db="EMBL/GenBank/DDBJ databases">
        <title>Genome assembly of Pristionchus species.</title>
        <authorList>
            <person name="Yoshida K."/>
            <person name="Sommer R.J."/>
        </authorList>
    </citation>
    <scope>NUCLEOTIDE SEQUENCE</scope>
    <source>
        <strain evidence="2">RS5133</strain>
    </source>
</reference>
<feature type="region of interest" description="Disordered" evidence="1">
    <location>
        <begin position="1"/>
        <end position="88"/>
    </location>
</feature>
<protein>
    <submittedName>
        <fullName evidence="2">Uncharacterized protein</fullName>
    </submittedName>
</protein>
<feature type="non-terminal residue" evidence="2">
    <location>
        <position position="1"/>
    </location>
</feature>
<keyword evidence="3" id="KW-1185">Reference proteome</keyword>
<dbReference type="Proteomes" id="UP001432322">
    <property type="component" value="Unassembled WGS sequence"/>
</dbReference>
<dbReference type="AlphaFoldDB" id="A0AAV5WJV1"/>